<accession>A0A3S0XME4</accession>
<dbReference type="Proteomes" id="UP000268857">
    <property type="component" value="Unassembled WGS sequence"/>
</dbReference>
<comment type="similarity">
    <text evidence="1">Belongs to the short-chain dehydrogenases/reductases (SDR) family.</text>
</comment>
<dbReference type="RefSeq" id="WP_016878791.1">
    <property type="nucleotide sequence ID" value="NZ_AJLN01000066.1"/>
</dbReference>
<comment type="caution">
    <text evidence="3">The sequence shown here is derived from an EMBL/GenBank/DDBJ whole genome shotgun (WGS) entry which is preliminary data.</text>
</comment>
<dbReference type="InterPro" id="IPR036291">
    <property type="entry name" value="NAD(P)-bd_dom_sf"/>
</dbReference>
<evidence type="ECO:0000313" key="4">
    <source>
        <dbReference type="Proteomes" id="UP000268857"/>
    </source>
</evidence>
<dbReference type="GO" id="GO:0016491">
    <property type="term" value="F:oxidoreductase activity"/>
    <property type="evidence" value="ECO:0007669"/>
    <property type="project" value="UniProtKB-KW"/>
</dbReference>
<dbReference type="EMBL" id="RSCJ01000043">
    <property type="protein sequence ID" value="RUR72733.1"/>
    <property type="molecule type" value="Genomic_DNA"/>
</dbReference>
<dbReference type="Gene3D" id="3.40.50.720">
    <property type="entry name" value="NAD(P)-binding Rossmann-like Domain"/>
    <property type="match status" value="1"/>
</dbReference>
<gene>
    <name evidence="3" type="ORF">PCC6912_61080</name>
</gene>
<reference evidence="3 4" key="1">
    <citation type="journal article" date="2019" name="Genome Biol. Evol.">
        <title>Day and night: Metabolic profiles and evolutionary relationships of six axenic non-marine cyanobacteria.</title>
        <authorList>
            <person name="Will S.E."/>
            <person name="Henke P."/>
            <person name="Boedeker C."/>
            <person name="Huang S."/>
            <person name="Brinkmann H."/>
            <person name="Rohde M."/>
            <person name="Jarek M."/>
            <person name="Friedl T."/>
            <person name="Seufert S."/>
            <person name="Schumacher M."/>
            <person name="Overmann J."/>
            <person name="Neumann-Schaal M."/>
            <person name="Petersen J."/>
        </authorList>
    </citation>
    <scope>NUCLEOTIDE SEQUENCE [LARGE SCALE GENOMIC DNA]</scope>
    <source>
        <strain evidence="3 4">PCC 6912</strain>
    </source>
</reference>
<sequence>MNSQKVAIITAASRSIGAGCARELAAQGYKVSLLARSKSILELALELSGIATQGSITNFRDLQQLVETTLANFGRIDAVVNSFGDPPRPDLLSISDEMWIENFEMLFLSVVRIARLVTEPMRH</sequence>
<dbReference type="Pfam" id="PF00106">
    <property type="entry name" value="adh_short"/>
    <property type="match status" value="1"/>
</dbReference>
<proteinExistence type="inferred from homology"/>
<evidence type="ECO:0000256" key="2">
    <source>
        <dbReference type="ARBA" id="ARBA00023002"/>
    </source>
</evidence>
<protein>
    <recommendedName>
        <fullName evidence="5">Short-chain dehydrogenase</fullName>
    </recommendedName>
</protein>
<name>A0A3S0XME4_CHLFR</name>
<evidence type="ECO:0008006" key="5">
    <source>
        <dbReference type="Google" id="ProtNLM"/>
    </source>
</evidence>
<dbReference type="InterPro" id="IPR002347">
    <property type="entry name" value="SDR_fam"/>
</dbReference>
<dbReference type="STRING" id="211165.GCA_000317285_02266"/>
<keyword evidence="2" id="KW-0560">Oxidoreductase</keyword>
<organism evidence="3 4">
    <name type="scientific">Chlorogloeopsis fritschii PCC 6912</name>
    <dbReference type="NCBI Taxonomy" id="211165"/>
    <lineage>
        <taxon>Bacteria</taxon>
        <taxon>Bacillati</taxon>
        <taxon>Cyanobacteriota</taxon>
        <taxon>Cyanophyceae</taxon>
        <taxon>Nostocales</taxon>
        <taxon>Chlorogloeopsidaceae</taxon>
        <taxon>Chlorogloeopsis</taxon>
    </lineage>
</organism>
<dbReference type="AlphaFoldDB" id="A0A3S0XME4"/>
<dbReference type="OrthoDB" id="9808814at2"/>
<dbReference type="PANTHER" id="PTHR43669">
    <property type="entry name" value="5-KETO-D-GLUCONATE 5-REDUCTASE"/>
    <property type="match status" value="1"/>
</dbReference>
<dbReference type="SUPFAM" id="SSF51735">
    <property type="entry name" value="NAD(P)-binding Rossmann-fold domains"/>
    <property type="match status" value="1"/>
</dbReference>
<evidence type="ECO:0000256" key="1">
    <source>
        <dbReference type="ARBA" id="ARBA00006484"/>
    </source>
</evidence>
<keyword evidence="4" id="KW-1185">Reference proteome</keyword>
<evidence type="ECO:0000313" key="3">
    <source>
        <dbReference type="EMBL" id="RUR72733.1"/>
    </source>
</evidence>
<dbReference type="PANTHER" id="PTHR43669:SF3">
    <property type="entry name" value="ALCOHOL DEHYDROGENASE, PUTATIVE (AFU_ORTHOLOGUE AFUA_3G03445)-RELATED"/>
    <property type="match status" value="1"/>
</dbReference>